<keyword evidence="2" id="KW-1185">Reference proteome</keyword>
<evidence type="ECO:0000313" key="1">
    <source>
        <dbReference type="EMBL" id="MCF2563798.1"/>
    </source>
</evidence>
<evidence type="ECO:0000313" key="2">
    <source>
        <dbReference type="Proteomes" id="UP001200470"/>
    </source>
</evidence>
<evidence type="ECO:0008006" key="3">
    <source>
        <dbReference type="Google" id="ProtNLM"/>
    </source>
</evidence>
<proteinExistence type="predicted"/>
<reference evidence="1 2" key="1">
    <citation type="submission" date="2020-12" db="EMBL/GenBank/DDBJ databases">
        <title>Whole genome sequences of gut porcine anaerobes.</title>
        <authorList>
            <person name="Kubasova T."/>
            <person name="Jahodarova E."/>
            <person name="Rychlik I."/>
        </authorList>
    </citation>
    <scope>NUCLEOTIDE SEQUENCE [LARGE SCALE GENOMIC DNA]</scope>
    <source>
        <strain evidence="1 2">An925</strain>
    </source>
</reference>
<protein>
    <recommendedName>
        <fullName evidence="3">Acyloxyacyl hydrolase</fullName>
    </recommendedName>
</protein>
<dbReference type="RefSeq" id="WP_094435492.1">
    <property type="nucleotide sequence ID" value="NZ_JADYTN010000012.1"/>
</dbReference>
<dbReference type="Proteomes" id="UP001200470">
    <property type="component" value="Unassembled WGS sequence"/>
</dbReference>
<accession>A0ABS9CFF0</accession>
<name>A0ABS9CFF0_9BACT</name>
<dbReference type="EMBL" id="JADYTN010000012">
    <property type="protein sequence ID" value="MCF2563798.1"/>
    <property type="molecule type" value="Genomic_DNA"/>
</dbReference>
<comment type="caution">
    <text evidence="1">The sequence shown here is derived from an EMBL/GenBank/DDBJ whole genome shotgun (WGS) entry which is preliminary data.</text>
</comment>
<gene>
    <name evidence="1" type="ORF">I6E12_06700</name>
</gene>
<sequence length="177" mass="20195">MKKKLSFILFFIVFLGDVLYAQCTKPAKPDSLLLTLDVDHVFSIRNKGMSMHGYDFNFGLKCKRVELFGTYERMSHHLGKDGVKTYMNTNTLGVGVGYDIQQNKKRTSFTPVRFRMAWPVGHPDWNNNYYDLSIHHIHAANSKAIGLNLGVGFRYVNSRSELSPNHGFVYWSVGIAL</sequence>
<organism evidence="1 2">
    <name type="scientific">Xylanibacter brevis</name>
    <dbReference type="NCBI Taxonomy" id="83231"/>
    <lineage>
        <taxon>Bacteria</taxon>
        <taxon>Pseudomonadati</taxon>
        <taxon>Bacteroidota</taxon>
        <taxon>Bacteroidia</taxon>
        <taxon>Bacteroidales</taxon>
        <taxon>Prevotellaceae</taxon>
        <taxon>Xylanibacter</taxon>
    </lineage>
</organism>